<dbReference type="Proteomes" id="UP000823757">
    <property type="component" value="Unassembled WGS sequence"/>
</dbReference>
<proteinExistence type="predicted"/>
<dbReference type="Pfam" id="PF00656">
    <property type="entry name" value="Peptidase_C14"/>
    <property type="match status" value="1"/>
</dbReference>
<dbReference type="GO" id="GO:0004197">
    <property type="term" value="F:cysteine-type endopeptidase activity"/>
    <property type="evidence" value="ECO:0007669"/>
    <property type="project" value="InterPro"/>
</dbReference>
<dbReference type="PROSITE" id="PS51257">
    <property type="entry name" value="PROKAR_LIPOPROTEIN"/>
    <property type="match status" value="1"/>
</dbReference>
<dbReference type="EMBL" id="JADIMD010000053">
    <property type="protein sequence ID" value="MBO8474437.1"/>
    <property type="molecule type" value="Genomic_DNA"/>
</dbReference>
<dbReference type="InterPro" id="IPR032774">
    <property type="entry name" value="WG_beta_rep"/>
</dbReference>
<dbReference type="AlphaFoldDB" id="A0A9D9NI96"/>
<comment type="caution">
    <text evidence="3">The sequence shown here is derived from an EMBL/GenBank/DDBJ whole genome shotgun (WGS) entry which is preliminary data.</text>
</comment>
<dbReference type="InterPro" id="IPR029030">
    <property type="entry name" value="Caspase-like_dom_sf"/>
</dbReference>
<dbReference type="Gene3D" id="3.40.50.1460">
    <property type="match status" value="1"/>
</dbReference>
<name>A0A9D9NI96_9BACT</name>
<feature type="domain" description="Peptidase C14 caspase" evidence="2">
    <location>
        <begin position="389"/>
        <end position="616"/>
    </location>
</feature>
<feature type="compositionally biased region" description="Low complexity" evidence="1">
    <location>
        <begin position="607"/>
        <end position="631"/>
    </location>
</feature>
<reference evidence="3" key="1">
    <citation type="submission" date="2020-10" db="EMBL/GenBank/DDBJ databases">
        <authorList>
            <person name="Gilroy R."/>
        </authorList>
    </citation>
    <scope>NUCLEOTIDE SEQUENCE</scope>
    <source>
        <strain evidence="3">B1-13419</strain>
    </source>
</reference>
<feature type="region of interest" description="Disordered" evidence="1">
    <location>
        <begin position="605"/>
        <end position="631"/>
    </location>
</feature>
<dbReference type="Pfam" id="PF14903">
    <property type="entry name" value="WG_beta_rep"/>
    <property type="match status" value="3"/>
</dbReference>
<dbReference type="SUPFAM" id="SSF69360">
    <property type="entry name" value="Cell wall binding repeat"/>
    <property type="match status" value="1"/>
</dbReference>
<evidence type="ECO:0000256" key="1">
    <source>
        <dbReference type="SAM" id="MobiDB-lite"/>
    </source>
</evidence>
<organism evidence="3 4">
    <name type="scientific">Candidatus Cryptobacteroides faecigallinarum</name>
    <dbReference type="NCBI Taxonomy" id="2840763"/>
    <lineage>
        <taxon>Bacteria</taxon>
        <taxon>Pseudomonadati</taxon>
        <taxon>Bacteroidota</taxon>
        <taxon>Bacteroidia</taxon>
        <taxon>Bacteroidales</taxon>
        <taxon>Candidatus Cryptobacteroides</taxon>
    </lineage>
</organism>
<dbReference type="InterPro" id="IPR011600">
    <property type="entry name" value="Pept_C14_caspase"/>
</dbReference>
<dbReference type="PANTHER" id="PTHR37841">
    <property type="entry name" value="GLR2918 PROTEIN"/>
    <property type="match status" value="1"/>
</dbReference>
<protein>
    <submittedName>
        <fullName evidence="3">WG repeat-containing protein</fullName>
    </submittedName>
</protein>
<reference evidence="3" key="2">
    <citation type="journal article" date="2021" name="PeerJ">
        <title>Extensive microbial diversity within the chicken gut microbiome revealed by metagenomics and culture.</title>
        <authorList>
            <person name="Gilroy R."/>
            <person name="Ravi A."/>
            <person name="Getino M."/>
            <person name="Pursley I."/>
            <person name="Horton D.L."/>
            <person name="Alikhan N.F."/>
            <person name="Baker D."/>
            <person name="Gharbi K."/>
            <person name="Hall N."/>
            <person name="Watson M."/>
            <person name="Adriaenssens E.M."/>
            <person name="Foster-Nyarko E."/>
            <person name="Jarju S."/>
            <person name="Secka A."/>
            <person name="Antonio M."/>
            <person name="Oren A."/>
            <person name="Chaudhuri R.R."/>
            <person name="La Ragione R."/>
            <person name="Hildebrand F."/>
            <person name="Pallen M.J."/>
        </authorList>
    </citation>
    <scope>NUCLEOTIDE SEQUENCE</scope>
    <source>
        <strain evidence="3">B1-13419</strain>
    </source>
</reference>
<dbReference type="GO" id="GO:0006508">
    <property type="term" value="P:proteolysis"/>
    <property type="evidence" value="ECO:0007669"/>
    <property type="project" value="InterPro"/>
</dbReference>
<evidence type="ECO:0000259" key="2">
    <source>
        <dbReference type="Pfam" id="PF00656"/>
    </source>
</evidence>
<evidence type="ECO:0000313" key="3">
    <source>
        <dbReference type="EMBL" id="MBO8474437.1"/>
    </source>
</evidence>
<gene>
    <name evidence="3" type="ORF">IAB91_03990</name>
</gene>
<sequence length="631" mass="69457">MKNFISTIVLCFAGFCGCALDLSAQEYLPQRDESGKYGYKMGAIWMIEPRFDNAGKFSEGLAPVSIGGKCGYISKDGSMAIPFRFETAHPFMEGLAAVRLNGKFGYIDNTGKSVIPYRFENAGDFSEGLAPAMLNGKYGYIDRSGKSAIPYKYDDALLFNYGIAKVRIDGKDGYIDKTGKWFDNAAEIYSSFSGFARQYVEPKVNIWQKKGKYEKTVHWQQRVNENTRQVLIDSLVQEARTEYIAAQAKGINTEQVLGDYDADGEIFMVHDSRFGMLLLPVPISEAEAFEKSFSQCSRTPEYFIQDDGISLAAETWTTPDGKRYSYSNDRSLEFAMADIKYNFDPIELELDEDAAPSGSQQISRKSISIGKSDVDINIPQSRVRNDKTFAVIIANEDYQRESPVQFALNDGSTFAEYCNHALGIPEENIHLVKNATLNNILAEVDWITKVADAYNGEAGIIFYYAGHGIPDEKTGTSYLLPVDGYGSNTATGYKLSTLYEQLSSSKAASSIVLLDACFSGVQRTGDILVAARGIAIKTKPEAPKGNMVVFSAAQGDQTAYSYDEKGHGMFTYYLLKKLQESGGEATLGEIAGFVTENVSKRSIVENSKSQTPSVSASPSLSASWKSLKLAE</sequence>
<dbReference type="PANTHER" id="PTHR37841:SF1">
    <property type="entry name" value="DUF3298 DOMAIN-CONTAINING PROTEIN"/>
    <property type="match status" value="1"/>
</dbReference>
<dbReference type="SUPFAM" id="SSF52129">
    <property type="entry name" value="Caspase-like"/>
    <property type="match status" value="1"/>
</dbReference>
<evidence type="ECO:0000313" key="4">
    <source>
        <dbReference type="Proteomes" id="UP000823757"/>
    </source>
</evidence>
<accession>A0A9D9NI96</accession>